<dbReference type="Proteomes" id="UP000054107">
    <property type="component" value="Unassembled WGS sequence"/>
</dbReference>
<sequence length="720" mass="81393">MDAVHDLLGSIPESARLSSTAAQSMLEPITYEDLCDAFSRASPTSSPAMDDFLYQLVHLMVTTPAYREIALATFNNALLHSDLPPLWLEPYNGLLMKLVMEHARNTASSTIGLLLDQEKAYDRVHPMYLRAVLLRFGFPVALVDCISHLFFDNYLVVNVNGFLSSRVPQRRGLKQGDPIRPFPAWLSAFIPNAPSANVKMLAYADEIVCLLSCPTDLQRLQPHLHTEAISLSGASRIYDSVWREVLLQHHITSWHDARSPSPVRYLGFPLHTSLAQRDSYLAQLLEKVQQGYLIHQQRGLSVPGKSTVKLWHVLRVLTVPASFFNSLTSVISSFINLRIFPRISTDKACLPRSQGGLGLISPQIQQSALQLRWLRPLLCQSTAQILSNLSIILPRLVGFLLSQHPTSSPFYRSPPEQLDHRFPLLFPCRRPNLLRHNESSWSLLFKAIDRQPKDFSNTVASVSTCMEIPLASVILPSSSSVELFLPSPEIILIHPNLAKKFLKWVKRDDIQLSPFFVRAFIRSRFSSFGRFPLLQVEDHTVVDPTPFVESLSICSSSSSTGLRRHASSTKSYRRLCLPQVDAKPPLPTPFRPDIQISWTDFWLLPISHSCRNSWYRFLHHKFLTNRFSIVSSQISSRLPPVPYALNPNGLLDHFLFSCPSKLLVWQTIQYRHLPFLSTPLTSFDLHLLLTTTRFHIGFPRSAILVISATLFGFLMGPSPF</sequence>
<gene>
    <name evidence="2" type="primary">PARPA_06211.1 scaffold 21360</name>
</gene>
<name>A0A0B7N4F0_9FUNG</name>
<dbReference type="InterPro" id="IPR000477">
    <property type="entry name" value="RT_dom"/>
</dbReference>
<reference evidence="2 3" key="1">
    <citation type="submission" date="2014-09" db="EMBL/GenBank/DDBJ databases">
        <authorList>
            <person name="Ellenberger Sabrina"/>
        </authorList>
    </citation>
    <scope>NUCLEOTIDE SEQUENCE [LARGE SCALE GENOMIC DNA]</scope>
    <source>
        <strain evidence="2 3">CBS 412.66</strain>
    </source>
</reference>
<dbReference type="PANTHER" id="PTHR33116">
    <property type="entry name" value="REVERSE TRANSCRIPTASE ZINC-BINDING DOMAIN-CONTAINING PROTEIN-RELATED-RELATED"/>
    <property type="match status" value="1"/>
</dbReference>
<evidence type="ECO:0000313" key="2">
    <source>
        <dbReference type="EMBL" id="CEP12277.1"/>
    </source>
</evidence>
<dbReference type="Pfam" id="PF00078">
    <property type="entry name" value="RVT_1"/>
    <property type="match status" value="1"/>
</dbReference>
<dbReference type="PANTHER" id="PTHR33116:SF86">
    <property type="entry name" value="REVERSE TRANSCRIPTASE DOMAIN-CONTAINING PROTEIN"/>
    <property type="match status" value="1"/>
</dbReference>
<accession>A0A0B7N4F0</accession>
<dbReference type="EMBL" id="LN727601">
    <property type="protein sequence ID" value="CEP12277.1"/>
    <property type="molecule type" value="Genomic_DNA"/>
</dbReference>
<protein>
    <recommendedName>
        <fullName evidence="1">Reverse transcriptase domain-containing protein</fullName>
    </recommendedName>
</protein>
<keyword evidence="3" id="KW-1185">Reference proteome</keyword>
<evidence type="ECO:0000313" key="3">
    <source>
        <dbReference type="Proteomes" id="UP000054107"/>
    </source>
</evidence>
<proteinExistence type="predicted"/>
<dbReference type="AlphaFoldDB" id="A0A0B7N4F0"/>
<feature type="domain" description="Reverse transcriptase" evidence="1">
    <location>
        <begin position="97"/>
        <end position="227"/>
    </location>
</feature>
<organism evidence="2 3">
    <name type="scientific">Parasitella parasitica</name>
    <dbReference type="NCBI Taxonomy" id="35722"/>
    <lineage>
        <taxon>Eukaryota</taxon>
        <taxon>Fungi</taxon>
        <taxon>Fungi incertae sedis</taxon>
        <taxon>Mucoromycota</taxon>
        <taxon>Mucoromycotina</taxon>
        <taxon>Mucoromycetes</taxon>
        <taxon>Mucorales</taxon>
        <taxon>Mucorineae</taxon>
        <taxon>Mucoraceae</taxon>
        <taxon>Parasitella</taxon>
    </lineage>
</organism>
<evidence type="ECO:0000259" key="1">
    <source>
        <dbReference type="Pfam" id="PF00078"/>
    </source>
</evidence>
<dbReference type="OrthoDB" id="2287159at2759"/>